<evidence type="ECO:0008006" key="4">
    <source>
        <dbReference type="Google" id="ProtNLM"/>
    </source>
</evidence>
<dbReference type="KEGG" id="psoj:PHYSODRAFT_298411"/>
<accession>G4Z4I3</accession>
<name>G4Z4I3_PHYSP</name>
<dbReference type="EMBL" id="JH159153">
    <property type="protein sequence ID" value="EGZ20186.1"/>
    <property type="molecule type" value="Genomic_DNA"/>
</dbReference>
<feature type="region of interest" description="Disordered" evidence="1">
    <location>
        <begin position="43"/>
        <end position="86"/>
    </location>
</feature>
<dbReference type="AlphaFoldDB" id="G4Z4I3"/>
<feature type="compositionally biased region" description="Polar residues" evidence="1">
    <location>
        <begin position="226"/>
        <end position="241"/>
    </location>
</feature>
<dbReference type="InParanoid" id="G4Z4I3"/>
<dbReference type="Proteomes" id="UP000002640">
    <property type="component" value="Unassembled WGS sequence"/>
</dbReference>
<gene>
    <name evidence="2" type="ORF">PHYSODRAFT_298411</name>
</gene>
<feature type="compositionally biased region" description="Low complexity" evidence="1">
    <location>
        <begin position="146"/>
        <end position="163"/>
    </location>
</feature>
<feature type="compositionally biased region" description="Pro residues" evidence="1">
    <location>
        <begin position="45"/>
        <end position="56"/>
    </location>
</feature>
<feature type="compositionally biased region" description="Basic and acidic residues" evidence="1">
    <location>
        <begin position="264"/>
        <end position="274"/>
    </location>
</feature>
<feature type="region of interest" description="Disordered" evidence="1">
    <location>
        <begin position="1"/>
        <end position="27"/>
    </location>
</feature>
<keyword evidence="3" id="KW-1185">Reference proteome</keyword>
<feature type="region of interest" description="Disordered" evidence="1">
    <location>
        <begin position="133"/>
        <end position="286"/>
    </location>
</feature>
<sequence length="492" mass="54688">MCSPPVERWPPDPAHGAPSVHGQSIQSSAPHFAILTSAIAMSSPPIAPPAPRPPPDLAHDAPPVHGQSLRPRDERRALGSAPPSFLKSKKESYQAYLMPRAEYNTNQPAAVYASSPPLRARLVFDDKALLAEAASPPHGYATPAKSPGTRFRRTTPTGGPPSSCESLVTRSASRKRLAASMDREHGGATSGDRSATRESAQRKRATQTNSCRRGLSPHWGHRECNGMTSPVGEQQTSTPSKTHQRSNNEKGKRTSRKKKQQQQQRDDAQLDRRTAPSGVETGSVVPNASSVLPLTSAPVLFEMYKKRKPQNWQFIQLVCKDEFRGMNKQHLRSEHARCAYCTRCNKEIKFEKSCTTCVSKHMAKVHPKDLKQAVEDIEAQKRDQTQTLVHQDFGTMPTRSAFQEPATPEEQDRCDKLASIWIAKSGRPFTIVNDKYFRKYSRMLNSIQGYVKTVKFWKGREGVEIVAAELRDVLKEKVGVDCVYYSASTDIH</sequence>
<organism evidence="2 3">
    <name type="scientific">Phytophthora sojae (strain P6497)</name>
    <name type="common">Soybean stem and root rot agent</name>
    <name type="synonym">Phytophthora megasperma f. sp. glycines</name>
    <dbReference type="NCBI Taxonomy" id="1094619"/>
    <lineage>
        <taxon>Eukaryota</taxon>
        <taxon>Sar</taxon>
        <taxon>Stramenopiles</taxon>
        <taxon>Oomycota</taxon>
        <taxon>Peronosporomycetes</taxon>
        <taxon>Peronosporales</taxon>
        <taxon>Peronosporaceae</taxon>
        <taxon>Phytophthora</taxon>
    </lineage>
</organism>
<evidence type="ECO:0000313" key="2">
    <source>
        <dbReference type="EMBL" id="EGZ20186.1"/>
    </source>
</evidence>
<reference evidence="2 3" key="1">
    <citation type="journal article" date="2006" name="Science">
        <title>Phytophthora genome sequences uncover evolutionary origins and mechanisms of pathogenesis.</title>
        <authorList>
            <person name="Tyler B.M."/>
            <person name="Tripathy S."/>
            <person name="Zhang X."/>
            <person name="Dehal P."/>
            <person name="Jiang R.H."/>
            <person name="Aerts A."/>
            <person name="Arredondo F.D."/>
            <person name="Baxter L."/>
            <person name="Bensasson D."/>
            <person name="Beynon J.L."/>
            <person name="Chapman J."/>
            <person name="Damasceno C.M."/>
            <person name="Dorrance A.E."/>
            <person name="Dou D."/>
            <person name="Dickerman A.W."/>
            <person name="Dubchak I.L."/>
            <person name="Garbelotto M."/>
            <person name="Gijzen M."/>
            <person name="Gordon S.G."/>
            <person name="Govers F."/>
            <person name="Grunwald N.J."/>
            <person name="Huang W."/>
            <person name="Ivors K.L."/>
            <person name="Jones R.W."/>
            <person name="Kamoun S."/>
            <person name="Krampis K."/>
            <person name="Lamour K.H."/>
            <person name="Lee M.K."/>
            <person name="McDonald W.H."/>
            <person name="Medina M."/>
            <person name="Meijer H.J."/>
            <person name="Nordberg E.K."/>
            <person name="Maclean D.J."/>
            <person name="Ospina-Giraldo M.D."/>
            <person name="Morris P.F."/>
            <person name="Phuntumart V."/>
            <person name="Putnam N.H."/>
            <person name="Rash S."/>
            <person name="Rose J.K."/>
            <person name="Sakihama Y."/>
            <person name="Salamov A.A."/>
            <person name="Savidor A."/>
            <person name="Scheuring C.F."/>
            <person name="Smith B.M."/>
            <person name="Sobral B.W."/>
            <person name="Terry A."/>
            <person name="Torto-Alalibo T.A."/>
            <person name="Win J."/>
            <person name="Xu Z."/>
            <person name="Zhang H."/>
            <person name="Grigoriev I.V."/>
            <person name="Rokhsar D.S."/>
            <person name="Boore J.L."/>
        </authorList>
    </citation>
    <scope>NUCLEOTIDE SEQUENCE [LARGE SCALE GENOMIC DNA]</scope>
    <source>
        <strain evidence="2 3">P6497</strain>
    </source>
</reference>
<evidence type="ECO:0000313" key="3">
    <source>
        <dbReference type="Proteomes" id="UP000002640"/>
    </source>
</evidence>
<dbReference type="RefSeq" id="XP_009522903.1">
    <property type="nucleotide sequence ID" value="XM_009524608.1"/>
</dbReference>
<dbReference type="GeneID" id="20641614"/>
<protein>
    <recommendedName>
        <fullName evidence="4">BED-type domain-containing protein</fullName>
    </recommendedName>
</protein>
<evidence type="ECO:0000256" key="1">
    <source>
        <dbReference type="SAM" id="MobiDB-lite"/>
    </source>
</evidence>
<proteinExistence type="predicted"/>